<protein>
    <recommendedName>
        <fullName evidence="3">Lipoprotein</fullName>
    </recommendedName>
</protein>
<organism evidence="1 2">
    <name type="scientific">Streptomyces pathocidini</name>
    <dbReference type="NCBI Taxonomy" id="1650571"/>
    <lineage>
        <taxon>Bacteria</taxon>
        <taxon>Bacillati</taxon>
        <taxon>Actinomycetota</taxon>
        <taxon>Actinomycetes</taxon>
        <taxon>Kitasatosporales</taxon>
        <taxon>Streptomycetaceae</taxon>
        <taxon>Streptomyces</taxon>
    </lineage>
</organism>
<dbReference type="RefSeq" id="WP_398718866.1">
    <property type="nucleotide sequence ID" value="NZ_JBIRWE010000007.1"/>
</dbReference>
<accession>A0ABW7UXP3</accession>
<sequence>MSHAGRAMPHAGGAVAAAAVSAALLTGCGGGEEPADSRPVAAVRLVTPRSLDGGRYVLEKDTAALERAGAGVREGMPPGTTSVLARYRPADDPAGDSGLAFSGAYGRIGEPGRVQDDMFRSFAASSSASVARKRAEYRPRGERGPEVACEVLLVAGDGKPFYAPVCTWARASDAALVTDIDPGRTSLDAVDVAAFAKVTARIYEDTRRRA</sequence>
<gene>
    <name evidence="1" type="ORF">ACH429_19155</name>
</gene>
<name>A0ABW7UXP3_9ACTN</name>
<proteinExistence type="predicted"/>
<comment type="caution">
    <text evidence="1">The sequence shown here is derived from an EMBL/GenBank/DDBJ whole genome shotgun (WGS) entry which is preliminary data.</text>
</comment>
<dbReference type="PROSITE" id="PS51257">
    <property type="entry name" value="PROKAR_LIPOPROTEIN"/>
    <property type="match status" value="1"/>
</dbReference>
<evidence type="ECO:0008006" key="3">
    <source>
        <dbReference type="Google" id="ProtNLM"/>
    </source>
</evidence>
<dbReference type="Proteomes" id="UP001611548">
    <property type="component" value="Unassembled WGS sequence"/>
</dbReference>
<keyword evidence="2" id="KW-1185">Reference proteome</keyword>
<dbReference type="EMBL" id="JBIRWE010000007">
    <property type="protein sequence ID" value="MFI1966192.1"/>
    <property type="molecule type" value="Genomic_DNA"/>
</dbReference>
<evidence type="ECO:0000313" key="2">
    <source>
        <dbReference type="Proteomes" id="UP001611548"/>
    </source>
</evidence>
<reference evidence="1 2" key="1">
    <citation type="submission" date="2024-10" db="EMBL/GenBank/DDBJ databases">
        <title>The Natural Products Discovery Center: Release of the First 8490 Sequenced Strains for Exploring Actinobacteria Biosynthetic Diversity.</title>
        <authorList>
            <person name="Kalkreuter E."/>
            <person name="Kautsar S.A."/>
            <person name="Yang D."/>
            <person name="Bader C.D."/>
            <person name="Teijaro C.N."/>
            <person name="Fluegel L."/>
            <person name="Davis C.M."/>
            <person name="Simpson J.R."/>
            <person name="Lauterbach L."/>
            <person name="Steele A.D."/>
            <person name="Gui C."/>
            <person name="Meng S."/>
            <person name="Li G."/>
            <person name="Viehrig K."/>
            <person name="Ye F."/>
            <person name="Su P."/>
            <person name="Kiefer A.F."/>
            <person name="Nichols A."/>
            <person name="Cepeda A.J."/>
            <person name="Yan W."/>
            <person name="Fan B."/>
            <person name="Jiang Y."/>
            <person name="Adhikari A."/>
            <person name="Zheng C.-J."/>
            <person name="Schuster L."/>
            <person name="Cowan T.M."/>
            <person name="Smanski M.J."/>
            <person name="Chevrette M.G."/>
            <person name="De Carvalho L.P.S."/>
            <person name="Shen B."/>
        </authorList>
    </citation>
    <scope>NUCLEOTIDE SEQUENCE [LARGE SCALE GENOMIC DNA]</scope>
    <source>
        <strain evidence="1 2">NPDC020327</strain>
    </source>
</reference>
<evidence type="ECO:0000313" key="1">
    <source>
        <dbReference type="EMBL" id="MFI1966192.1"/>
    </source>
</evidence>